<protein>
    <submittedName>
        <fullName evidence="1">Uncharacterized protein</fullName>
    </submittedName>
</protein>
<accession>A0ACC0NHX0</accession>
<sequence>MDVASDPSLDSGDRRDRVYCPATSGGKRIVNEMDFFSSKNHLNSKRTLWVDVKKGSRAHDLGMPPGYEIDIGLNLLTTPTDSEKSVVDDETSPHMKEKRNHSNKMIDGIVREEKRSGGAMVARQFIPEKYEQSGGRTNRGCCGHGGHGGGESPEIASRDWVQNKAPKLDTSKDCDQTADQAAMRRVRVSVRARSEAPMISDGCQWRKYGQKMAKGNPCPRAYYRCTMALGCPVRKQVQRCAEDRTILTTTYEGNHNHPLPPAAMAMVSTTSAAASMLLSGSTSSSDHHGGLLHATPILPFTTPHLTTISASSPFPVVTLDLTNSAPNASLFTRPPQGPFGHIHFPNQNLASGPQNLGQQALYNQTSKFCGLQSSRELMSAATAAITADPDLTAALVAAIASVMGNVSPHNNISSNSNATH</sequence>
<reference evidence="1" key="1">
    <citation type="submission" date="2022-02" db="EMBL/GenBank/DDBJ databases">
        <title>Plant Genome Project.</title>
        <authorList>
            <person name="Zhang R.-G."/>
        </authorList>
    </citation>
    <scope>NUCLEOTIDE SEQUENCE</scope>
    <source>
        <strain evidence="1">AT1</strain>
    </source>
</reference>
<evidence type="ECO:0000313" key="1">
    <source>
        <dbReference type="EMBL" id="KAI8552866.1"/>
    </source>
</evidence>
<proteinExistence type="predicted"/>
<dbReference type="Proteomes" id="UP001062846">
    <property type="component" value="Chromosome 6"/>
</dbReference>
<comment type="caution">
    <text evidence="1">The sequence shown here is derived from an EMBL/GenBank/DDBJ whole genome shotgun (WGS) entry which is preliminary data.</text>
</comment>
<dbReference type="EMBL" id="CM046393">
    <property type="protein sequence ID" value="KAI8552866.1"/>
    <property type="molecule type" value="Genomic_DNA"/>
</dbReference>
<keyword evidence="2" id="KW-1185">Reference proteome</keyword>
<evidence type="ECO:0000313" key="2">
    <source>
        <dbReference type="Proteomes" id="UP001062846"/>
    </source>
</evidence>
<name>A0ACC0NHX0_RHOML</name>
<gene>
    <name evidence="1" type="ORF">RHMOL_Rhmol06G0301200</name>
</gene>
<organism evidence="1 2">
    <name type="scientific">Rhododendron molle</name>
    <name type="common">Chinese azalea</name>
    <name type="synonym">Azalea mollis</name>
    <dbReference type="NCBI Taxonomy" id="49168"/>
    <lineage>
        <taxon>Eukaryota</taxon>
        <taxon>Viridiplantae</taxon>
        <taxon>Streptophyta</taxon>
        <taxon>Embryophyta</taxon>
        <taxon>Tracheophyta</taxon>
        <taxon>Spermatophyta</taxon>
        <taxon>Magnoliopsida</taxon>
        <taxon>eudicotyledons</taxon>
        <taxon>Gunneridae</taxon>
        <taxon>Pentapetalae</taxon>
        <taxon>asterids</taxon>
        <taxon>Ericales</taxon>
        <taxon>Ericaceae</taxon>
        <taxon>Ericoideae</taxon>
        <taxon>Rhodoreae</taxon>
        <taxon>Rhododendron</taxon>
    </lineage>
</organism>